<dbReference type="GO" id="GO:0005975">
    <property type="term" value="P:carbohydrate metabolic process"/>
    <property type="evidence" value="ECO:0007669"/>
    <property type="project" value="InterPro"/>
</dbReference>
<dbReference type="InterPro" id="IPR011330">
    <property type="entry name" value="Glyco_hydro/deAcase_b/a-brl"/>
</dbReference>
<gene>
    <name evidence="5" type="primary">pgaB</name>
    <name evidence="5" type="ORF">AADEFJLK_04372</name>
</gene>
<dbReference type="InterPro" id="IPR051012">
    <property type="entry name" value="CellSynth/LPSAsmb/PSIAsmb"/>
</dbReference>
<dbReference type="Pfam" id="PF14559">
    <property type="entry name" value="TPR_19"/>
    <property type="match status" value="5"/>
</dbReference>
<keyword evidence="5" id="KW-0378">Hydrolase</keyword>
<evidence type="ECO:0000256" key="2">
    <source>
        <dbReference type="ARBA" id="ARBA00022803"/>
    </source>
</evidence>
<comment type="caution">
    <text evidence="5">The sequence shown here is derived from an EMBL/GenBank/DDBJ whole genome shotgun (WGS) entry which is preliminary data.</text>
</comment>
<keyword evidence="2 3" id="KW-0802">TPR repeat</keyword>
<evidence type="ECO:0000313" key="6">
    <source>
        <dbReference type="Proteomes" id="UP000237423"/>
    </source>
</evidence>
<dbReference type="Pfam" id="PF01522">
    <property type="entry name" value="Polysacc_deac_1"/>
    <property type="match status" value="1"/>
</dbReference>
<evidence type="ECO:0000256" key="1">
    <source>
        <dbReference type="ARBA" id="ARBA00022737"/>
    </source>
</evidence>
<dbReference type="Proteomes" id="UP000237423">
    <property type="component" value="Unassembled WGS sequence"/>
</dbReference>
<evidence type="ECO:0000259" key="4">
    <source>
        <dbReference type="Pfam" id="PF01522"/>
    </source>
</evidence>
<dbReference type="EMBL" id="PGFZ01000021">
    <property type="protein sequence ID" value="POZ49856.1"/>
    <property type="molecule type" value="Genomic_DNA"/>
</dbReference>
<dbReference type="Gene3D" id="3.20.20.370">
    <property type="entry name" value="Glycoside hydrolase/deacetylase"/>
    <property type="match status" value="1"/>
</dbReference>
<name>A0A2S5CGD0_9GAMM</name>
<feature type="domain" description="NodB homology" evidence="4">
    <location>
        <begin position="753"/>
        <end position="900"/>
    </location>
</feature>
<organism evidence="5 6">
    <name type="scientific">Methylovulum psychrotolerans</name>
    <dbReference type="NCBI Taxonomy" id="1704499"/>
    <lineage>
        <taxon>Bacteria</taxon>
        <taxon>Pseudomonadati</taxon>
        <taxon>Pseudomonadota</taxon>
        <taxon>Gammaproteobacteria</taxon>
        <taxon>Methylococcales</taxon>
        <taxon>Methylococcaceae</taxon>
        <taxon>Methylovulum</taxon>
    </lineage>
</organism>
<reference evidence="5 6" key="1">
    <citation type="submission" date="2017-11" db="EMBL/GenBank/DDBJ databases">
        <title>Draft Genome Sequence of Methylobacter psychrotolerans Sph1T, an Obligate Methanotroph from Low-Temperature Environments.</title>
        <authorList>
            <person name="Oshkin I.Y."/>
            <person name="Miroshnikov K."/>
            <person name="Belova S.E."/>
            <person name="Korzhenkov A."/>
            <person name="Toshchakov S.V."/>
            <person name="Dedysh S.N."/>
        </authorList>
    </citation>
    <scope>NUCLEOTIDE SEQUENCE [LARGE SCALE GENOMIC DNA]</scope>
    <source>
        <strain evidence="5 6">Sph1</strain>
    </source>
</reference>
<dbReference type="SUPFAM" id="SSF48452">
    <property type="entry name" value="TPR-like"/>
    <property type="match status" value="3"/>
</dbReference>
<dbReference type="Gene3D" id="1.25.40.10">
    <property type="entry name" value="Tetratricopeptide repeat domain"/>
    <property type="match status" value="3"/>
</dbReference>
<accession>A0A2S5CGD0</accession>
<evidence type="ECO:0000256" key="3">
    <source>
        <dbReference type="PROSITE-ProRule" id="PRU00339"/>
    </source>
</evidence>
<dbReference type="EC" id="3.5.1.-" evidence="5"/>
<proteinExistence type="predicted"/>
<dbReference type="SMART" id="SM00028">
    <property type="entry name" value="TPR"/>
    <property type="match status" value="12"/>
</dbReference>
<protein>
    <submittedName>
        <fullName evidence="5">Poly-beta-1,6-N-acetyl-D-glucosamine N-deacetylase</fullName>
        <ecNumber evidence="5">3.5.1.-</ecNumber>
    </submittedName>
</protein>
<dbReference type="PROSITE" id="PS50005">
    <property type="entry name" value="TPR"/>
    <property type="match status" value="1"/>
</dbReference>
<keyword evidence="1" id="KW-0677">Repeat</keyword>
<dbReference type="InterPro" id="IPR002509">
    <property type="entry name" value="NODB_dom"/>
</dbReference>
<dbReference type="GO" id="GO:0016810">
    <property type="term" value="F:hydrolase activity, acting on carbon-nitrogen (but not peptide) bonds"/>
    <property type="evidence" value="ECO:0007669"/>
    <property type="project" value="InterPro"/>
</dbReference>
<dbReference type="InterPro" id="IPR019734">
    <property type="entry name" value="TPR_rpt"/>
</dbReference>
<dbReference type="InterPro" id="IPR011990">
    <property type="entry name" value="TPR-like_helical_dom_sf"/>
</dbReference>
<feature type="repeat" description="TPR" evidence="3">
    <location>
        <begin position="381"/>
        <end position="414"/>
    </location>
</feature>
<dbReference type="SUPFAM" id="SSF88713">
    <property type="entry name" value="Glycoside hydrolase/deacetylase"/>
    <property type="match status" value="1"/>
</dbReference>
<evidence type="ECO:0000313" key="5">
    <source>
        <dbReference type="EMBL" id="POZ49856.1"/>
    </source>
</evidence>
<dbReference type="SUPFAM" id="SSF56935">
    <property type="entry name" value="Porins"/>
    <property type="match status" value="1"/>
</dbReference>
<sequence length="1341" mass="146578">MLGLTQLNSQWLFSKPASQGKALGMALILLSGNTRPEEIANSPIGSVLEHANALYSEKKFADARREFEQAIESDKGSLPAWRGLAWSHWALGQKAQAYQIWTDLAQAFPNDLPTLLALGKAGEQDNRQAEAANYYGQVLGLDPSNQDAHQGRARLLVGQHQFALAEQDLTAILETAPADPAALSLLADALLGQGRYAQAESVLRTLAPVPANLRRLGRALAATGNYRQAADAYKSSLGGSADIGTLNAWRGLGDSLRKAGQNQQAYTLWQGILQAFPNDLPTFLALGKASEQDGLWQQGLDYYTQALQKAPQEQAARFGRARLFSAQQNYPAAESEIRPILAQAPMDAKAGFAMAEILVAQHRDEEAARLLQPLVERDPSPKNLCRLGTILADLGKDTESASYFQQSLQLAPEDDKAVIGLAHTYWNRHAYNESIALLQGYLVRHGDNEAVRTLLAENASAASNWELAERELRTLAALHPDDSKWQLRLASVLHRAGHHGEAVKIAHDVLAKEPDKIPAISLIADDAVFSGDIGAAVFWAAKLAAIEPTSERLSRVAKLRIELGEGNDTQGKHEAAMSQYRAALHDLEQAAALDPVKSMAPVDMLRVLRLQGQLAEAAKLGEQLYAKYPNSVDVIKQLALIYKDQGDYSAASIMLEHSRPFFPNSSSLQENLAELAYAKGDKDQAFTMLNGLIASPSQTIPVLLYHGITASDRQDTVPLQNFKDQLLALKRAGYQAITITQLRSFFDGQSLLPAKPILITFDDARSDSFQYADPVLVATGFQATMFVPVGDVAAHQPYAAVWPTVRKMFATGRWDMQCHGANAQHYVAVNAQGGKGHFLANRMWLADAARLETDQEYAARIERDLLTCKETISREVPGVNIFAFAFPYGDQGHRSLSNATEAFGINQGLIKKHFSLAFNVDNTYLVSGTTSRFTLPRFEVPRTFSGQDLVRQLQAINPERSASYKLAHLDVESGHYAQALTIYDKLADQGAGDNAELLLASGKVLNWSGDHAAARERLTQASALRLNDTAIQKEIAVLDRRLKPTLQLSGLYFNDNAHRSYYSFSPAINYPISDALALSVSYKYLNFYQKLTPPSAGAATGEEHFQADGNQFEGQLNYELGRRSSIEVSAGAMYFSGHASSEPSKSAPTFPLAAAKLNAGIGDSLDLSIAVDHTFVNTAGAILNNIAFTRILGGATIKLSDPLSLSISHAYFDYTNNNQRNRTEVELDSKVWDDPNVTVGAQFIHDDTAHTSRLFWAPQNYMAFAVPVNFKKKWGQSVVATLAVEPGMGKEAGNEFKFQINSTGMLSWNLNDDLSLNLSANRYQAATYANFSAFVGFAMKF</sequence>
<dbReference type="PANTHER" id="PTHR45586">
    <property type="entry name" value="TPR REPEAT-CONTAINING PROTEIN PA4667"/>
    <property type="match status" value="1"/>
</dbReference>
<dbReference type="RefSeq" id="WP_103975789.1">
    <property type="nucleotide sequence ID" value="NZ_PGFZ01000021.1"/>
</dbReference>
<dbReference type="PANTHER" id="PTHR45586:SF1">
    <property type="entry name" value="LIPOPOLYSACCHARIDE ASSEMBLY PROTEIN B"/>
    <property type="match status" value="1"/>
</dbReference>